<dbReference type="Pfam" id="PF00440">
    <property type="entry name" value="TetR_N"/>
    <property type="match status" value="1"/>
</dbReference>
<dbReference type="PRINTS" id="PR00455">
    <property type="entry name" value="HTHTETR"/>
</dbReference>
<name>S5ZQE1_9SPIR</name>
<dbReference type="PANTHER" id="PTHR43479">
    <property type="entry name" value="ACREF/ENVCD OPERON REPRESSOR-RELATED"/>
    <property type="match status" value="1"/>
</dbReference>
<gene>
    <name evidence="4" type="ORF">TPE_2403</name>
</gene>
<keyword evidence="5" id="KW-1185">Reference proteome</keyword>
<dbReference type="KEGG" id="tped:TPE_2403"/>
<evidence type="ECO:0000256" key="2">
    <source>
        <dbReference type="PROSITE-ProRule" id="PRU00335"/>
    </source>
</evidence>
<feature type="domain" description="HTH tetR-type" evidence="3">
    <location>
        <begin position="21"/>
        <end position="81"/>
    </location>
</feature>
<protein>
    <submittedName>
        <fullName evidence="4">TetR family transcriptional regulator</fullName>
    </submittedName>
</protein>
<keyword evidence="1 2" id="KW-0238">DNA-binding</keyword>
<sequence length="212" mass="24570">MSVFIYKERFTLEETKQKVGQVRKKEILDAAKKVFLTKGFADTVMEDIITETSLSRGGVYYHYKNKVEILHDLMREGMAYRVEKINEFLADYPKALDENAAAQMIVDKILDESELMSVYAIYLQAQKNNEELKNLFPVLVEESLKAAYTGIKGIKKENYTYLTDDCLVFFMNTIILGCEILDGARDSFIKNREFFVEIVKLFIESYDKGKIK</sequence>
<dbReference type="STRING" id="1291379.TPE_2403"/>
<evidence type="ECO:0000313" key="5">
    <source>
        <dbReference type="Proteomes" id="UP000015620"/>
    </source>
</evidence>
<dbReference type="GO" id="GO:0003677">
    <property type="term" value="F:DNA binding"/>
    <property type="evidence" value="ECO:0007669"/>
    <property type="project" value="UniProtKB-UniRule"/>
</dbReference>
<dbReference type="Gene3D" id="1.10.357.10">
    <property type="entry name" value="Tetracycline Repressor, domain 2"/>
    <property type="match status" value="1"/>
</dbReference>
<accession>S5ZQE1</accession>
<organism evidence="4 5">
    <name type="scientific">Treponema pedis str. T A4</name>
    <dbReference type="NCBI Taxonomy" id="1291379"/>
    <lineage>
        <taxon>Bacteria</taxon>
        <taxon>Pseudomonadati</taxon>
        <taxon>Spirochaetota</taxon>
        <taxon>Spirochaetia</taxon>
        <taxon>Spirochaetales</taxon>
        <taxon>Treponemataceae</taxon>
        <taxon>Treponema</taxon>
    </lineage>
</organism>
<evidence type="ECO:0000313" key="4">
    <source>
        <dbReference type="EMBL" id="AGT44877.1"/>
    </source>
</evidence>
<feature type="DNA-binding region" description="H-T-H motif" evidence="2">
    <location>
        <begin position="44"/>
        <end position="63"/>
    </location>
</feature>
<proteinExistence type="predicted"/>
<dbReference type="EMBL" id="CP004120">
    <property type="protein sequence ID" value="AGT44877.1"/>
    <property type="molecule type" value="Genomic_DNA"/>
</dbReference>
<dbReference type="InterPro" id="IPR001647">
    <property type="entry name" value="HTH_TetR"/>
</dbReference>
<evidence type="ECO:0000259" key="3">
    <source>
        <dbReference type="PROSITE" id="PS50977"/>
    </source>
</evidence>
<dbReference type="InterPro" id="IPR050624">
    <property type="entry name" value="HTH-type_Tx_Regulator"/>
</dbReference>
<dbReference type="AlphaFoldDB" id="S5ZQE1"/>
<dbReference type="PATRIC" id="fig|1291379.3.peg.2375"/>
<dbReference type="Proteomes" id="UP000015620">
    <property type="component" value="Chromosome"/>
</dbReference>
<dbReference type="InterPro" id="IPR009057">
    <property type="entry name" value="Homeodomain-like_sf"/>
</dbReference>
<dbReference type="PANTHER" id="PTHR43479:SF11">
    <property type="entry name" value="ACREF_ENVCD OPERON REPRESSOR-RELATED"/>
    <property type="match status" value="1"/>
</dbReference>
<reference evidence="4 5" key="1">
    <citation type="journal article" date="2013" name="PLoS ONE">
        <title>Genome-Wide Relatedness of Treponema pedis, from Gingiva and Necrotic Skin Lesions of Pigs, with the Human Oral Pathogen Treponema denticola.</title>
        <authorList>
            <person name="Svartstrom O."/>
            <person name="Mushtaq M."/>
            <person name="Pringle M."/>
            <person name="Segerman B."/>
        </authorList>
    </citation>
    <scope>NUCLEOTIDE SEQUENCE [LARGE SCALE GENOMIC DNA]</scope>
    <source>
        <strain evidence="4">T A4</strain>
    </source>
</reference>
<dbReference type="HOGENOM" id="CLU_102488_0_0_12"/>
<dbReference type="SUPFAM" id="SSF46689">
    <property type="entry name" value="Homeodomain-like"/>
    <property type="match status" value="1"/>
</dbReference>
<evidence type="ECO:0000256" key="1">
    <source>
        <dbReference type="ARBA" id="ARBA00023125"/>
    </source>
</evidence>
<dbReference type="PROSITE" id="PS50977">
    <property type="entry name" value="HTH_TETR_2"/>
    <property type="match status" value="1"/>
</dbReference>